<dbReference type="EMBL" id="CAXHTA020000018">
    <property type="protein sequence ID" value="CAL5228316.1"/>
    <property type="molecule type" value="Genomic_DNA"/>
</dbReference>
<name>A0ABP1G7Y4_9CHLO</name>
<protein>
    <submittedName>
        <fullName evidence="2">G11424 protein</fullName>
    </submittedName>
</protein>
<accession>A0ABP1G7Y4</accession>
<comment type="caution">
    <text evidence="2">The sequence shown here is derived from an EMBL/GenBank/DDBJ whole genome shotgun (WGS) entry which is preliminary data.</text>
</comment>
<evidence type="ECO:0000313" key="2">
    <source>
        <dbReference type="EMBL" id="CAL5228316.1"/>
    </source>
</evidence>
<evidence type="ECO:0000313" key="3">
    <source>
        <dbReference type="Proteomes" id="UP001497392"/>
    </source>
</evidence>
<feature type="chain" id="PRO_5045196442" evidence="1">
    <location>
        <begin position="27"/>
        <end position="242"/>
    </location>
</feature>
<feature type="signal peptide" evidence="1">
    <location>
        <begin position="1"/>
        <end position="26"/>
    </location>
</feature>
<evidence type="ECO:0000256" key="1">
    <source>
        <dbReference type="SAM" id="SignalP"/>
    </source>
</evidence>
<keyword evidence="3" id="KW-1185">Reference proteome</keyword>
<reference evidence="2 3" key="1">
    <citation type="submission" date="2024-06" db="EMBL/GenBank/DDBJ databases">
        <authorList>
            <person name="Kraege A."/>
            <person name="Thomma B."/>
        </authorList>
    </citation>
    <scope>NUCLEOTIDE SEQUENCE [LARGE SCALE GENOMIC DNA]</scope>
</reference>
<organism evidence="2 3">
    <name type="scientific">Coccomyxa viridis</name>
    <dbReference type="NCBI Taxonomy" id="1274662"/>
    <lineage>
        <taxon>Eukaryota</taxon>
        <taxon>Viridiplantae</taxon>
        <taxon>Chlorophyta</taxon>
        <taxon>core chlorophytes</taxon>
        <taxon>Trebouxiophyceae</taxon>
        <taxon>Trebouxiophyceae incertae sedis</taxon>
        <taxon>Coccomyxaceae</taxon>
        <taxon>Coccomyxa</taxon>
    </lineage>
</organism>
<keyword evidence="1" id="KW-0732">Signal</keyword>
<gene>
    <name evidence="2" type="primary">g11424</name>
    <name evidence="2" type="ORF">VP750_LOCUS10222</name>
</gene>
<sequence>MQGMSRVLAAPLLVVQLHILLHIAAAAEKKDIAFVDASWKEYVSKDHDPAWTKGKDTLAEAGFKMRPFKGGELDEPVREPLHSHFGNLTLQLYPPLIKQDFYQQYHQPTFWPYCKSLEECVVYSQNVSAVESVPLVIALPPGVGAIDFYIDLAIDCVNTTNVTVAAAPEPLIVERNVSSICSSAEVGQYFGFYSKEGGSIEQLSVTCKGAYSRVLGLLRLGGKVHRKAAGLERIDFVSMASL</sequence>
<proteinExistence type="predicted"/>
<dbReference type="Proteomes" id="UP001497392">
    <property type="component" value="Unassembled WGS sequence"/>
</dbReference>